<dbReference type="GO" id="GO:0001216">
    <property type="term" value="F:DNA-binding transcription activator activity"/>
    <property type="evidence" value="ECO:0007669"/>
    <property type="project" value="InterPro"/>
</dbReference>
<dbReference type="RefSeq" id="WP_149266516.1">
    <property type="nucleotide sequence ID" value="NZ_VFJB01000005.1"/>
</dbReference>
<dbReference type="Gene3D" id="1.10.10.1330">
    <property type="entry name" value="RNA polymerase sigma-54 factor, core-binding domain"/>
    <property type="match status" value="1"/>
</dbReference>
<name>A0A5A8F574_9BACT</name>
<evidence type="ECO:0000256" key="7">
    <source>
        <dbReference type="ARBA" id="ARBA00023125"/>
    </source>
</evidence>
<keyword evidence="3" id="KW-0808">Transferase</keyword>
<evidence type="ECO:0000259" key="10">
    <source>
        <dbReference type="Pfam" id="PF04963"/>
    </source>
</evidence>
<sequence length="462" mass="53957">MSKLSVTLKNKLSQKLLITPQMKQSLNILQLPMFELSQEINSILEENPVLDEIEKKEDLAEDDVNVDSYIEELKKVDWESYFDEDDEFKYYIKEDEDVNFEKFVSKKPNLYEHLLFQLNISGLKGDDYRIGEYIIGNLTENGYFRLDIDTSAKELGVSKEHFLQVLKKIQGFDPSGIASRNLKECLNIQLKDFEVSDEDLSYINVILDKYEAELINGDYERIYKGLGIDKDYFDYLMGLIKKVDPKPGLKFNYETVYVIPDVYVFKKDDVLEVKLNEEYIPSIKLNSYYIKLIKSEGLDEKTKEYVEEKVKNALWILKSLNQRKKAILRVVETIVKHQRHFFLYGDRKLKPLKLKDVSAETNLHESTISRVTSNKYLACEYGVYEIKSFFVKGIETTDGTMSVEAIKDLIKEIIDNEDKKKPYSDEKIVEILSKKGIKIARRTVAKYRDELGIPSTSKRKQR</sequence>
<dbReference type="Pfam" id="PF00309">
    <property type="entry name" value="Sigma54_AID"/>
    <property type="match status" value="1"/>
</dbReference>
<dbReference type="GO" id="GO:0003677">
    <property type="term" value="F:DNA binding"/>
    <property type="evidence" value="ECO:0007669"/>
    <property type="project" value="UniProtKB-KW"/>
</dbReference>
<evidence type="ECO:0000256" key="1">
    <source>
        <dbReference type="ARBA" id="ARBA00008798"/>
    </source>
</evidence>
<proteinExistence type="inferred from homology"/>
<dbReference type="InterPro" id="IPR038709">
    <property type="entry name" value="RpoN_core-bd_sf"/>
</dbReference>
<evidence type="ECO:0000256" key="2">
    <source>
        <dbReference type="ARBA" id="ARBA00022478"/>
    </source>
</evidence>
<dbReference type="PIRSF" id="PIRSF000774">
    <property type="entry name" value="RpoN"/>
    <property type="match status" value="1"/>
</dbReference>
<comment type="similarity">
    <text evidence="1">Belongs to the sigma-54 factor family.</text>
</comment>
<dbReference type="PRINTS" id="PR00045">
    <property type="entry name" value="SIGMA54FCT"/>
</dbReference>
<gene>
    <name evidence="11" type="primary">rpoN</name>
    <name evidence="11" type="ORF">FHQ18_07320</name>
</gene>
<organism evidence="11 12">
    <name type="scientific">Deferribacter autotrophicus</name>
    <dbReference type="NCBI Taxonomy" id="500465"/>
    <lineage>
        <taxon>Bacteria</taxon>
        <taxon>Pseudomonadati</taxon>
        <taxon>Deferribacterota</taxon>
        <taxon>Deferribacteres</taxon>
        <taxon>Deferribacterales</taxon>
        <taxon>Deferribacteraceae</taxon>
        <taxon>Deferribacter</taxon>
    </lineage>
</organism>
<comment type="caution">
    <text evidence="11">The sequence shown here is derived from an EMBL/GenBank/DDBJ whole genome shotgun (WGS) entry which is preliminary data.</text>
</comment>
<dbReference type="PANTHER" id="PTHR32248">
    <property type="entry name" value="RNA POLYMERASE SIGMA-54 FACTOR"/>
    <property type="match status" value="1"/>
</dbReference>
<dbReference type="GO" id="GO:0016987">
    <property type="term" value="F:sigma factor activity"/>
    <property type="evidence" value="ECO:0007669"/>
    <property type="project" value="UniProtKB-KW"/>
</dbReference>
<dbReference type="PROSITE" id="PS50044">
    <property type="entry name" value="SIGMA54_3"/>
    <property type="match status" value="1"/>
</dbReference>
<dbReference type="Proteomes" id="UP000322876">
    <property type="component" value="Unassembled WGS sequence"/>
</dbReference>
<dbReference type="AlphaFoldDB" id="A0A5A8F574"/>
<dbReference type="EMBL" id="VFJB01000005">
    <property type="protein sequence ID" value="KAA0258195.1"/>
    <property type="molecule type" value="Genomic_DNA"/>
</dbReference>
<keyword evidence="4" id="KW-0548">Nucleotidyltransferase</keyword>
<dbReference type="GO" id="GO:0000428">
    <property type="term" value="C:DNA-directed RNA polymerase complex"/>
    <property type="evidence" value="ECO:0007669"/>
    <property type="project" value="UniProtKB-KW"/>
</dbReference>
<accession>A0A5A8F574</accession>
<evidence type="ECO:0000313" key="12">
    <source>
        <dbReference type="Proteomes" id="UP000322876"/>
    </source>
</evidence>
<keyword evidence="8" id="KW-0804">Transcription</keyword>
<keyword evidence="7" id="KW-0238">DNA-binding</keyword>
<evidence type="ECO:0000313" key="11">
    <source>
        <dbReference type="EMBL" id="KAA0258195.1"/>
    </source>
</evidence>
<evidence type="ECO:0000256" key="4">
    <source>
        <dbReference type="ARBA" id="ARBA00022695"/>
    </source>
</evidence>
<keyword evidence="6" id="KW-0731">Sigma factor</keyword>
<evidence type="ECO:0000256" key="5">
    <source>
        <dbReference type="ARBA" id="ARBA00023015"/>
    </source>
</evidence>
<evidence type="ECO:0000259" key="9">
    <source>
        <dbReference type="Pfam" id="PF04552"/>
    </source>
</evidence>
<dbReference type="InterPro" id="IPR000394">
    <property type="entry name" value="RNA_pol_sigma_54"/>
</dbReference>
<dbReference type="PANTHER" id="PTHR32248:SF4">
    <property type="entry name" value="RNA POLYMERASE SIGMA-54 FACTOR"/>
    <property type="match status" value="1"/>
</dbReference>
<feature type="domain" description="RNA polymerase sigma factor 54 DNA-binding" evidence="9">
    <location>
        <begin position="304"/>
        <end position="461"/>
    </location>
</feature>
<dbReference type="PROSITE" id="PS00718">
    <property type="entry name" value="SIGMA54_2"/>
    <property type="match status" value="1"/>
</dbReference>
<dbReference type="GO" id="GO:0016779">
    <property type="term" value="F:nucleotidyltransferase activity"/>
    <property type="evidence" value="ECO:0007669"/>
    <property type="project" value="UniProtKB-KW"/>
</dbReference>
<dbReference type="InterPro" id="IPR007046">
    <property type="entry name" value="RNA_pol_sigma_54_core-bd"/>
</dbReference>
<keyword evidence="12" id="KW-1185">Reference proteome</keyword>
<dbReference type="InterPro" id="IPR007634">
    <property type="entry name" value="RNA_pol_sigma_54_DNA-bd"/>
</dbReference>
<dbReference type="OrthoDB" id="9814402at2"/>
<feature type="domain" description="RNA polymerase sigma factor 54 core-binding" evidence="10">
    <location>
        <begin position="100"/>
        <end position="289"/>
    </location>
</feature>
<dbReference type="Pfam" id="PF04963">
    <property type="entry name" value="Sigma54_CBD"/>
    <property type="match status" value="1"/>
</dbReference>
<keyword evidence="2" id="KW-0240">DNA-directed RNA polymerase</keyword>
<dbReference type="Pfam" id="PF04552">
    <property type="entry name" value="Sigma54_DBD"/>
    <property type="match status" value="1"/>
</dbReference>
<protein>
    <submittedName>
        <fullName evidence="11">RNA polymerase factor sigma-54</fullName>
    </submittedName>
</protein>
<evidence type="ECO:0000256" key="8">
    <source>
        <dbReference type="ARBA" id="ARBA00023163"/>
    </source>
</evidence>
<dbReference type="Gene3D" id="1.10.10.60">
    <property type="entry name" value="Homeodomain-like"/>
    <property type="match status" value="1"/>
</dbReference>
<dbReference type="GO" id="GO:0006352">
    <property type="term" value="P:DNA-templated transcription initiation"/>
    <property type="evidence" value="ECO:0007669"/>
    <property type="project" value="InterPro"/>
</dbReference>
<reference evidence="11 12" key="1">
    <citation type="submission" date="2019-06" db="EMBL/GenBank/DDBJ databases">
        <title>Genomic insights into carbon and energy metabolism of Deferribacter autotrophicus revealed new metabolic traits in the phylum Deferribacteres.</title>
        <authorList>
            <person name="Slobodkin A.I."/>
            <person name="Slobodkina G.B."/>
            <person name="Allioux M."/>
            <person name="Alain K."/>
            <person name="Jebbar M."/>
            <person name="Shadrin V."/>
            <person name="Kublanov I.V."/>
            <person name="Toshchakov S.V."/>
            <person name="Bonch-Osmolovskaya E.A."/>
        </authorList>
    </citation>
    <scope>NUCLEOTIDE SEQUENCE [LARGE SCALE GENOMIC DNA]</scope>
    <source>
        <strain evidence="11 12">SL50</strain>
    </source>
</reference>
<keyword evidence="5" id="KW-0805">Transcription regulation</keyword>
<evidence type="ECO:0000256" key="6">
    <source>
        <dbReference type="ARBA" id="ARBA00023082"/>
    </source>
</evidence>
<evidence type="ECO:0000256" key="3">
    <source>
        <dbReference type="ARBA" id="ARBA00022679"/>
    </source>
</evidence>
<dbReference type="NCBIfam" id="TIGR02395">
    <property type="entry name" value="rpoN_sigma"/>
    <property type="match status" value="1"/>
</dbReference>